<keyword evidence="2" id="KW-1185">Reference proteome</keyword>
<dbReference type="Proteomes" id="UP001595932">
    <property type="component" value="Unassembled WGS sequence"/>
</dbReference>
<protein>
    <submittedName>
        <fullName evidence="1">Uncharacterized protein</fullName>
    </submittedName>
</protein>
<dbReference type="RefSeq" id="WP_377276075.1">
    <property type="nucleotide sequence ID" value="NZ_JBHSGL010000002.1"/>
</dbReference>
<dbReference type="EMBL" id="JBHSGL010000002">
    <property type="protein sequence ID" value="MFC4711528.1"/>
    <property type="molecule type" value="Genomic_DNA"/>
</dbReference>
<comment type="caution">
    <text evidence="1">The sequence shown here is derived from an EMBL/GenBank/DDBJ whole genome shotgun (WGS) entry which is preliminary data.</text>
</comment>
<proteinExistence type="predicted"/>
<gene>
    <name evidence="1" type="ORF">ACFO5U_01575</name>
</gene>
<accession>A0ABV9MA55</accession>
<name>A0ABV9MA55_9BACL</name>
<evidence type="ECO:0000313" key="1">
    <source>
        <dbReference type="EMBL" id="MFC4711528.1"/>
    </source>
</evidence>
<sequence>MEYESREDFIIKKYQQDEETMVRVFVQWCVNHKIDPLALYTAAYPSQAENQLLKTAMEETEAFEYDIGGDILLEVLQSFGNDDLAFEVAKEMEKLPKPDAES</sequence>
<reference evidence="2" key="1">
    <citation type="journal article" date="2019" name="Int. J. Syst. Evol. Microbiol.">
        <title>The Global Catalogue of Microorganisms (GCM) 10K type strain sequencing project: providing services to taxonomists for standard genome sequencing and annotation.</title>
        <authorList>
            <consortium name="The Broad Institute Genomics Platform"/>
            <consortium name="The Broad Institute Genome Sequencing Center for Infectious Disease"/>
            <person name="Wu L."/>
            <person name="Ma J."/>
        </authorList>
    </citation>
    <scope>NUCLEOTIDE SEQUENCE [LARGE SCALE GENOMIC DNA]</scope>
    <source>
        <strain evidence="2">CGMCC 1.12151</strain>
    </source>
</reference>
<evidence type="ECO:0000313" key="2">
    <source>
        <dbReference type="Proteomes" id="UP001595932"/>
    </source>
</evidence>
<organism evidence="1 2">
    <name type="scientific">Planococcus dechangensis</name>
    <dbReference type="NCBI Taxonomy" id="1176255"/>
    <lineage>
        <taxon>Bacteria</taxon>
        <taxon>Bacillati</taxon>
        <taxon>Bacillota</taxon>
        <taxon>Bacilli</taxon>
        <taxon>Bacillales</taxon>
        <taxon>Caryophanaceae</taxon>
        <taxon>Planococcus</taxon>
    </lineage>
</organism>